<organism evidence="19 20">
    <name type="scientific">Coccomyxa subellipsoidea</name>
    <dbReference type="NCBI Taxonomy" id="248742"/>
    <lineage>
        <taxon>Eukaryota</taxon>
        <taxon>Viridiplantae</taxon>
        <taxon>Chlorophyta</taxon>
        <taxon>core chlorophytes</taxon>
        <taxon>Trebouxiophyceae</taxon>
        <taxon>Trebouxiophyceae incertae sedis</taxon>
        <taxon>Coccomyxaceae</taxon>
        <taxon>Coccomyxa</taxon>
    </lineage>
</organism>
<dbReference type="Gene3D" id="1.20.58.930">
    <property type="match status" value="1"/>
</dbReference>
<dbReference type="InterPro" id="IPR022644">
    <property type="entry name" value="De-COase2_N"/>
</dbReference>
<dbReference type="EMBL" id="JALJOT010000001">
    <property type="protein sequence ID" value="KAK9918771.1"/>
    <property type="molecule type" value="Genomic_DNA"/>
</dbReference>
<feature type="domain" description="Orn/DAP/Arg decarboxylase 2 N-terminal" evidence="16">
    <location>
        <begin position="162"/>
        <end position="410"/>
    </location>
</feature>
<sequence>MAMVMVEKAGDWSIQGGSTCAWQDLPCFRQVKAEVYGQVTKELSSIFDFSLKAAVASSNPPEITPSVASFRWSSRDSRKLYAIDGWGAPYFSISEQGRLCVKPQGDGGPVIDLYSLASTLKDEGLEMPFLFRFPDIVDHRLHLLQGCFDRAVARYEYQGCYRGVFPVKCNHDRELITTILDCGAKFGWGLEVGSKPELLMAMSLLGQAPGSLLICNGYKDQDYIELVVQCWRLGIEAVVVLEQFKELGVLLRVARRMGVRPVLGVRAKLSTRHEGHWGSTSGEKAKFGLRPREIVAVVRQLAALGMTDCLQLLHFHIGSQITNIRVVKEAMSEAAYLYAELVDMGAGMRVIDCGGGLGIDYDGSNTDAPASLSYTMQNYANDVVCSLRDVCLERNIPMPTVVSESGRALASHHAVMVFDVVARPPTAAEMEPHNTKEVMAAALKPELSVTAPQPGRPARAGGKGRFLLCSFCEVLDGLESTACSLREAYSDAVYFKEEALRAFKLGVLSLEERAAVDLLFDATCNRILHLAAAAQLPLPEALQPSTRPHSATYHVNLSIFRSAPDTWAIEQVFPILPIHRLDEEPTVAATLADLTCDSDGKIDRFISPVGENEAAPVLPLHDLRSGEPYLLAMFLTGVYQEVMGSAHNMFGSTHCVVVRAAECCVNPMPDDTLIHDGEGKILGNGFVVDHILRGETMADVLTRAQHSGSEMLLAMRAAAGTAVLDGRMTQEAAEALVQTFTHQMHSYTYLSL</sequence>
<dbReference type="Pfam" id="PF17810">
    <property type="entry name" value="Arg_decarb_HB"/>
    <property type="match status" value="1"/>
</dbReference>
<evidence type="ECO:0000256" key="5">
    <source>
        <dbReference type="ARBA" id="ARBA00008357"/>
    </source>
</evidence>
<comment type="cofactor">
    <cofactor evidence="1 15">
        <name>pyridoxal 5'-phosphate</name>
        <dbReference type="ChEBI" id="CHEBI:597326"/>
    </cofactor>
</comment>
<evidence type="ECO:0000259" key="18">
    <source>
        <dbReference type="Pfam" id="PF17944"/>
    </source>
</evidence>
<comment type="cofactor">
    <cofactor evidence="2 15">
        <name>Mg(2+)</name>
        <dbReference type="ChEBI" id="CHEBI:18420"/>
    </cofactor>
</comment>
<keyword evidence="13 15" id="KW-0456">Lyase</keyword>
<evidence type="ECO:0000256" key="6">
    <source>
        <dbReference type="ARBA" id="ARBA00012426"/>
    </source>
</evidence>
<evidence type="ECO:0000313" key="19">
    <source>
        <dbReference type="EMBL" id="KAK9918771.1"/>
    </source>
</evidence>
<dbReference type="InterPro" id="IPR022657">
    <property type="entry name" value="De-COase2_CS"/>
</dbReference>
<evidence type="ECO:0000256" key="7">
    <source>
        <dbReference type="ARBA" id="ARBA00022723"/>
    </source>
</evidence>
<dbReference type="InterPro" id="IPR041128">
    <property type="entry name" value="Arg_decarbox_C"/>
</dbReference>
<keyword evidence="20" id="KW-1185">Reference proteome</keyword>
<reference evidence="19 20" key="1">
    <citation type="journal article" date="2024" name="Nat. Commun.">
        <title>Phylogenomics reveals the evolutionary origins of lichenization in chlorophyte algae.</title>
        <authorList>
            <person name="Puginier C."/>
            <person name="Libourel C."/>
            <person name="Otte J."/>
            <person name="Skaloud P."/>
            <person name="Haon M."/>
            <person name="Grisel S."/>
            <person name="Petersen M."/>
            <person name="Berrin J.G."/>
            <person name="Delaux P.M."/>
            <person name="Dal Grande F."/>
            <person name="Keller J."/>
        </authorList>
    </citation>
    <scope>NUCLEOTIDE SEQUENCE [LARGE SCALE GENOMIC DNA]</scope>
    <source>
        <strain evidence="19 20">SAG 216-7</strain>
    </source>
</reference>
<protein>
    <recommendedName>
        <fullName evidence="6 15">Arginine decarboxylase</fullName>
        <ecNumber evidence="6 15">4.1.1.19</ecNumber>
    </recommendedName>
</protein>
<dbReference type="PRINTS" id="PR01179">
    <property type="entry name" value="ODADCRBXLASE"/>
</dbReference>
<evidence type="ECO:0000259" key="16">
    <source>
        <dbReference type="Pfam" id="PF02784"/>
    </source>
</evidence>
<dbReference type="PRINTS" id="PR01180">
    <property type="entry name" value="ARGDCRBXLASE"/>
</dbReference>
<dbReference type="PANTHER" id="PTHR43295">
    <property type="entry name" value="ARGININE DECARBOXYLASE"/>
    <property type="match status" value="1"/>
</dbReference>
<dbReference type="Gene3D" id="3.20.20.10">
    <property type="entry name" value="Alanine racemase"/>
    <property type="match status" value="1"/>
</dbReference>
<name>A0ABR2Z4U7_9CHLO</name>
<dbReference type="InterPro" id="IPR029066">
    <property type="entry name" value="PLP-binding_barrel"/>
</dbReference>
<evidence type="ECO:0000256" key="14">
    <source>
        <dbReference type="ARBA" id="ARBA00049309"/>
    </source>
</evidence>
<dbReference type="Proteomes" id="UP001491310">
    <property type="component" value="Unassembled WGS sequence"/>
</dbReference>
<dbReference type="InterPro" id="IPR009006">
    <property type="entry name" value="Ala_racemase/Decarboxylase_C"/>
</dbReference>
<dbReference type="InterPro" id="IPR000183">
    <property type="entry name" value="Orn/DAP/Arg_de-COase"/>
</dbReference>
<keyword evidence="8 15" id="KW-0210">Decarboxylase</keyword>
<keyword evidence="11 15" id="KW-0745">Spermidine biosynthesis</keyword>
<evidence type="ECO:0000259" key="17">
    <source>
        <dbReference type="Pfam" id="PF17810"/>
    </source>
</evidence>
<evidence type="ECO:0000256" key="8">
    <source>
        <dbReference type="ARBA" id="ARBA00022793"/>
    </source>
</evidence>
<comment type="catalytic activity">
    <reaction evidence="14 15">
        <text>L-arginine + H(+) = agmatine + CO2</text>
        <dbReference type="Rhea" id="RHEA:17641"/>
        <dbReference type="ChEBI" id="CHEBI:15378"/>
        <dbReference type="ChEBI" id="CHEBI:16526"/>
        <dbReference type="ChEBI" id="CHEBI:32682"/>
        <dbReference type="ChEBI" id="CHEBI:58145"/>
        <dbReference type="EC" id="4.1.1.19"/>
    </reaction>
</comment>
<evidence type="ECO:0000256" key="9">
    <source>
        <dbReference type="ARBA" id="ARBA00022842"/>
    </source>
</evidence>
<gene>
    <name evidence="19" type="ORF">WJX75_006772</name>
</gene>
<dbReference type="PROSITE" id="PS00878">
    <property type="entry name" value="ODR_DC_2_1"/>
    <property type="match status" value="1"/>
</dbReference>
<evidence type="ECO:0000256" key="12">
    <source>
        <dbReference type="ARBA" id="ARBA00023115"/>
    </source>
</evidence>
<evidence type="ECO:0000256" key="10">
    <source>
        <dbReference type="ARBA" id="ARBA00022898"/>
    </source>
</evidence>
<dbReference type="InterPro" id="IPR040634">
    <property type="entry name" value="Arg_decarb_HB"/>
</dbReference>
<dbReference type="Gene3D" id="2.40.37.10">
    <property type="entry name" value="Lyase, Ornithine Decarboxylase, Chain A, domain 1"/>
    <property type="match status" value="1"/>
</dbReference>
<comment type="caution">
    <text evidence="19">The sequence shown here is derived from an EMBL/GenBank/DDBJ whole genome shotgun (WGS) entry which is preliminary data.</text>
</comment>
<evidence type="ECO:0000256" key="4">
    <source>
        <dbReference type="ARBA" id="ARBA00004773"/>
    </source>
</evidence>
<dbReference type="Pfam" id="PF17944">
    <property type="entry name" value="Arg_decarbox_C"/>
    <property type="match status" value="1"/>
</dbReference>
<accession>A0ABR2Z4U7</accession>
<dbReference type="Pfam" id="PF02784">
    <property type="entry name" value="Orn_Arg_deC_N"/>
    <property type="match status" value="1"/>
</dbReference>
<keyword evidence="7" id="KW-0479">Metal-binding</keyword>
<evidence type="ECO:0000256" key="3">
    <source>
        <dbReference type="ARBA" id="ARBA00002257"/>
    </source>
</evidence>
<comment type="similarity">
    <text evidence="5 15">Belongs to the Orn/Lys/Arg decarboxylase class-II family. SpeA subfamily.</text>
</comment>
<feature type="domain" description="Arginine decarboxylase helical bundle" evidence="17">
    <location>
        <begin position="482"/>
        <end position="534"/>
    </location>
</feature>
<dbReference type="SUPFAM" id="SSF50621">
    <property type="entry name" value="Alanine racemase C-terminal domain-like"/>
    <property type="match status" value="1"/>
</dbReference>
<dbReference type="PANTHER" id="PTHR43295:SF1">
    <property type="entry name" value="ARGININE DECARBOXYLASE 1, CHLOROPLASTIC-RELATED"/>
    <property type="match status" value="1"/>
</dbReference>
<proteinExistence type="inferred from homology"/>
<evidence type="ECO:0000256" key="15">
    <source>
        <dbReference type="RuleBase" id="RU003740"/>
    </source>
</evidence>
<dbReference type="SUPFAM" id="SSF51419">
    <property type="entry name" value="PLP-binding barrel"/>
    <property type="match status" value="1"/>
</dbReference>
<evidence type="ECO:0000313" key="20">
    <source>
        <dbReference type="Proteomes" id="UP001491310"/>
    </source>
</evidence>
<keyword evidence="12" id="KW-0620">Polyamine biosynthesis</keyword>
<dbReference type="NCBIfam" id="NF003763">
    <property type="entry name" value="PRK05354.1"/>
    <property type="match status" value="1"/>
</dbReference>
<dbReference type="InterPro" id="IPR002985">
    <property type="entry name" value="Arg_decrbxlase"/>
</dbReference>
<dbReference type="CDD" id="cd06830">
    <property type="entry name" value="PLPDE_III_ADC"/>
    <property type="match status" value="1"/>
</dbReference>
<keyword evidence="9 15" id="KW-0460">Magnesium</keyword>
<dbReference type="EC" id="4.1.1.19" evidence="6 15"/>
<dbReference type="InterPro" id="IPR022653">
    <property type="entry name" value="De-COase2_pyr-phos_BS"/>
</dbReference>
<dbReference type="PROSITE" id="PS00879">
    <property type="entry name" value="ODR_DC_2_2"/>
    <property type="match status" value="1"/>
</dbReference>
<feature type="domain" description="Arginine decarboxylase C-terminal helical" evidence="18">
    <location>
        <begin position="697"/>
        <end position="750"/>
    </location>
</feature>
<comment type="function">
    <text evidence="3">Catalyzes the biosynthesis of agmatine from arginine.</text>
</comment>
<comment type="pathway">
    <text evidence="4 15">Amine and polyamine biosynthesis; agmatine biosynthesis; agmatine from L-arginine: step 1/1.</text>
</comment>
<evidence type="ECO:0000256" key="1">
    <source>
        <dbReference type="ARBA" id="ARBA00001933"/>
    </source>
</evidence>
<evidence type="ECO:0000256" key="2">
    <source>
        <dbReference type="ARBA" id="ARBA00001946"/>
    </source>
</evidence>
<evidence type="ECO:0000256" key="11">
    <source>
        <dbReference type="ARBA" id="ARBA00023066"/>
    </source>
</evidence>
<keyword evidence="10 15" id="KW-0663">Pyridoxal phosphate</keyword>
<evidence type="ECO:0000256" key="13">
    <source>
        <dbReference type="ARBA" id="ARBA00023239"/>
    </source>
</evidence>